<comment type="similarity">
    <text evidence="1">Belongs to the diphosphomevalonate decarboxylase family.</text>
</comment>
<dbReference type="GO" id="GO:0005524">
    <property type="term" value="F:ATP binding"/>
    <property type="evidence" value="ECO:0007669"/>
    <property type="project" value="UniProtKB-KW"/>
</dbReference>
<dbReference type="PANTHER" id="PTHR10977">
    <property type="entry name" value="DIPHOSPHOMEVALONATE DECARBOXYLASE"/>
    <property type="match status" value="1"/>
</dbReference>
<dbReference type="AlphaFoldDB" id="A0A0G1GPB3"/>
<keyword evidence="3" id="KW-0444">Lipid biosynthesis</keyword>
<dbReference type="SUPFAM" id="SSF55060">
    <property type="entry name" value="GHMP Kinase, C-terminal domain"/>
    <property type="match status" value="1"/>
</dbReference>
<dbReference type="EC" id="4.1.1.33" evidence="2"/>
<keyword evidence="5" id="KW-0067">ATP-binding</keyword>
<dbReference type="PANTHER" id="PTHR10977:SF3">
    <property type="entry name" value="DIPHOSPHOMEVALONATE DECARBOXYLASE"/>
    <property type="match status" value="1"/>
</dbReference>
<evidence type="ECO:0000256" key="1">
    <source>
        <dbReference type="ARBA" id="ARBA00008831"/>
    </source>
</evidence>
<name>A0A0G1GPB3_9BACT</name>
<dbReference type="PATRIC" id="fig|1618447.3.peg.929"/>
<evidence type="ECO:0000256" key="5">
    <source>
        <dbReference type="ARBA" id="ARBA00022840"/>
    </source>
</evidence>
<dbReference type="Gene3D" id="3.30.230.10">
    <property type="match status" value="1"/>
</dbReference>
<feature type="domain" description="Mvd1 C-terminal" evidence="8">
    <location>
        <begin position="177"/>
        <end position="303"/>
    </location>
</feature>
<reference evidence="10 11" key="1">
    <citation type="journal article" date="2015" name="Nature">
        <title>rRNA introns, odd ribosomes, and small enigmatic genomes across a large radiation of phyla.</title>
        <authorList>
            <person name="Brown C.T."/>
            <person name="Hug L.A."/>
            <person name="Thomas B.C."/>
            <person name="Sharon I."/>
            <person name="Castelle C.J."/>
            <person name="Singh A."/>
            <person name="Wilkins M.J."/>
            <person name="Williams K.H."/>
            <person name="Banfield J.F."/>
        </authorList>
    </citation>
    <scope>NUCLEOTIDE SEQUENCE [LARGE SCALE GENOMIC DNA]</scope>
</reference>
<sequence>MKATVIAPANIAFIKYWGKADSVLRLPLNSSLSMNLSNAYTTTTVEFSSVLKKDSVRLIGGMFFPDEINRIIVALDRIRSYSGIRLFARVVTKNSFPKGIGAAASASGFAALTIAGFAASGKKLTEKELTIFARMGSGSACRSIPDGFVVWEKGNSSDTSYAYSLYSHTYWDLYDILVIVDTGMKKVSTSEGQKGVKTSPFWQERVQKIPDKIKKMKTALREKNYPMLGAMIEDDCLSMHRVMQTQTPPIFYWNNATKKLMEMVRCWRNEGIPVYFTIDAGPNVHLICEKSTVELLKKKLREIEEVKNIIVNTSAPGAHLVDKHLF</sequence>
<evidence type="ECO:0000256" key="4">
    <source>
        <dbReference type="ARBA" id="ARBA00022741"/>
    </source>
</evidence>
<dbReference type="InterPro" id="IPR036554">
    <property type="entry name" value="GHMP_kinase_C_sf"/>
</dbReference>
<dbReference type="SUPFAM" id="SSF54211">
    <property type="entry name" value="Ribosomal protein S5 domain 2-like"/>
    <property type="match status" value="1"/>
</dbReference>
<comment type="caution">
    <text evidence="10">The sequence shown here is derived from an EMBL/GenBank/DDBJ whole genome shotgun (WGS) entry which is preliminary data.</text>
</comment>
<keyword evidence="6" id="KW-0443">Lipid metabolism</keyword>
<evidence type="ECO:0000259" key="9">
    <source>
        <dbReference type="Pfam" id="PF22700"/>
    </source>
</evidence>
<dbReference type="InterPro" id="IPR014721">
    <property type="entry name" value="Ribsml_uS5_D2-typ_fold_subgr"/>
</dbReference>
<feature type="domain" description="Diphosphomevalonate decarboxylase-like N-terminal" evidence="9">
    <location>
        <begin position="7"/>
        <end position="162"/>
    </location>
</feature>
<dbReference type="Pfam" id="PF22700">
    <property type="entry name" value="MVD-like_N"/>
    <property type="match status" value="1"/>
</dbReference>
<dbReference type="Gene3D" id="3.30.70.890">
    <property type="entry name" value="GHMP kinase, C-terminal domain"/>
    <property type="match status" value="1"/>
</dbReference>
<evidence type="ECO:0000256" key="3">
    <source>
        <dbReference type="ARBA" id="ARBA00022516"/>
    </source>
</evidence>
<evidence type="ECO:0000256" key="2">
    <source>
        <dbReference type="ARBA" id="ARBA00012296"/>
    </source>
</evidence>
<dbReference type="GO" id="GO:0019287">
    <property type="term" value="P:isopentenyl diphosphate biosynthetic process, mevalonate pathway"/>
    <property type="evidence" value="ECO:0007669"/>
    <property type="project" value="InterPro"/>
</dbReference>
<evidence type="ECO:0000256" key="6">
    <source>
        <dbReference type="ARBA" id="ARBA00023098"/>
    </source>
</evidence>
<accession>A0A0G1GPB3</accession>
<dbReference type="InterPro" id="IPR053859">
    <property type="entry name" value="MVD-like_N"/>
</dbReference>
<evidence type="ECO:0000313" key="10">
    <source>
        <dbReference type="EMBL" id="KKT36158.1"/>
    </source>
</evidence>
<protein>
    <recommendedName>
        <fullName evidence="2">diphosphomevalonate decarboxylase</fullName>
        <ecNumber evidence="2">4.1.1.33</ecNumber>
    </recommendedName>
</protein>
<dbReference type="InterPro" id="IPR041431">
    <property type="entry name" value="Mvd1_C"/>
</dbReference>
<dbReference type="EMBL" id="LCHM01000043">
    <property type="protein sequence ID" value="KKT36158.1"/>
    <property type="molecule type" value="Genomic_DNA"/>
</dbReference>
<dbReference type="NCBIfam" id="TIGR01240">
    <property type="entry name" value="mevDPdecarb"/>
    <property type="match status" value="1"/>
</dbReference>
<dbReference type="PIRSF" id="PIRSF015950">
    <property type="entry name" value="Mev_P_decrbx"/>
    <property type="match status" value="1"/>
</dbReference>
<dbReference type="InterPro" id="IPR029765">
    <property type="entry name" value="Mev_diP_decarb"/>
</dbReference>
<organism evidence="10 11">
    <name type="scientific">Candidatus Gottesmanbacteria bacterium GW2011_GWB1_44_11c</name>
    <dbReference type="NCBI Taxonomy" id="1618447"/>
    <lineage>
        <taxon>Bacteria</taxon>
        <taxon>Candidatus Gottesmaniibacteriota</taxon>
    </lineage>
</organism>
<gene>
    <name evidence="10" type="ORF">UW22_C0043G0003</name>
</gene>
<evidence type="ECO:0000256" key="7">
    <source>
        <dbReference type="ARBA" id="ARBA00023239"/>
    </source>
</evidence>
<dbReference type="InterPro" id="IPR020568">
    <property type="entry name" value="Ribosomal_Su5_D2-typ_SF"/>
</dbReference>
<dbReference type="GO" id="GO:0005829">
    <property type="term" value="C:cytosol"/>
    <property type="evidence" value="ECO:0007669"/>
    <property type="project" value="InterPro"/>
</dbReference>
<keyword evidence="4" id="KW-0547">Nucleotide-binding</keyword>
<dbReference type="GO" id="GO:0004163">
    <property type="term" value="F:diphosphomevalonate decarboxylase activity"/>
    <property type="evidence" value="ECO:0007669"/>
    <property type="project" value="UniProtKB-EC"/>
</dbReference>
<dbReference type="Proteomes" id="UP000034617">
    <property type="component" value="Unassembled WGS sequence"/>
</dbReference>
<evidence type="ECO:0000259" key="8">
    <source>
        <dbReference type="Pfam" id="PF18376"/>
    </source>
</evidence>
<dbReference type="Pfam" id="PF18376">
    <property type="entry name" value="MDD_C"/>
    <property type="match status" value="1"/>
</dbReference>
<proteinExistence type="inferred from homology"/>
<evidence type="ECO:0000313" key="11">
    <source>
        <dbReference type="Proteomes" id="UP000034617"/>
    </source>
</evidence>
<keyword evidence="7" id="KW-0456">Lyase</keyword>
<dbReference type="InterPro" id="IPR005935">
    <property type="entry name" value="Mev_decarb"/>
</dbReference>